<accession>A0A2H3JKJ8</accession>
<feature type="compositionally biased region" description="Polar residues" evidence="1">
    <location>
        <begin position="159"/>
        <end position="182"/>
    </location>
</feature>
<feature type="region of interest" description="Disordered" evidence="1">
    <location>
        <begin position="121"/>
        <end position="201"/>
    </location>
</feature>
<sequence length="291" mass="30494">MQARGVPAPPRAPSLQSTAHGGAARLNNRALGLDDPQLHPAPRAYPQGRTNARGIASASAPVVWATAQALGKGIPPSAHGGTVRLNNRDLRRCSGLTTKHPRPPVGPRGNPARAIIERGAASAPTLGIGQPQSKRAPRRIPPAATTVPHQRKAIRQGQPPESIQTQPQATATDPPAYSTQGRAKTYHRQGNPPHTESNGSAVCLNNRATLSAGRVNQGAQQASRKAASDAVTASQAKAAARETSQAKDNRKKAKKPHLRELKAHVGLGQPRTRHHAQSGRSGHPSDTVPLA</sequence>
<evidence type="ECO:0000313" key="3">
    <source>
        <dbReference type="Proteomes" id="UP000218811"/>
    </source>
</evidence>
<reference evidence="2 3" key="1">
    <citation type="journal article" date="2012" name="Science">
        <title>The Paleozoic origin of enzymatic lignin decomposition reconstructed from 31 fungal genomes.</title>
        <authorList>
            <person name="Floudas D."/>
            <person name="Binder M."/>
            <person name="Riley R."/>
            <person name="Barry K."/>
            <person name="Blanchette R.A."/>
            <person name="Henrissat B."/>
            <person name="Martinez A.T."/>
            <person name="Otillar R."/>
            <person name="Spatafora J.W."/>
            <person name="Yadav J.S."/>
            <person name="Aerts A."/>
            <person name="Benoit I."/>
            <person name="Boyd A."/>
            <person name="Carlson A."/>
            <person name="Copeland A."/>
            <person name="Coutinho P.M."/>
            <person name="de Vries R.P."/>
            <person name="Ferreira P."/>
            <person name="Findley K."/>
            <person name="Foster B."/>
            <person name="Gaskell J."/>
            <person name="Glotzer D."/>
            <person name="Gorecki P."/>
            <person name="Heitman J."/>
            <person name="Hesse C."/>
            <person name="Hori C."/>
            <person name="Igarashi K."/>
            <person name="Jurgens J.A."/>
            <person name="Kallen N."/>
            <person name="Kersten P."/>
            <person name="Kohler A."/>
            <person name="Kuees U."/>
            <person name="Kumar T.K.A."/>
            <person name="Kuo A."/>
            <person name="LaButti K."/>
            <person name="Larrondo L.F."/>
            <person name="Lindquist E."/>
            <person name="Ling A."/>
            <person name="Lombard V."/>
            <person name="Lucas S."/>
            <person name="Lundell T."/>
            <person name="Martin R."/>
            <person name="McLaughlin D.J."/>
            <person name="Morgenstern I."/>
            <person name="Morin E."/>
            <person name="Murat C."/>
            <person name="Nagy L.G."/>
            <person name="Nolan M."/>
            <person name="Ohm R.A."/>
            <person name="Patyshakuliyeva A."/>
            <person name="Rokas A."/>
            <person name="Ruiz-Duenas F.J."/>
            <person name="Sabat G."/>
            <person name="Salamov A."/>
            <person name="Samejima M."/>
            <person name="Schmutz J."/>
            <person name="Slot J.C."/>
            <person name="St John F."/>
            <person name="Stenlid J."/>
            <person name="Sun H."/>
            <person name="Sun S."/>
            <person name="Syed K."/>
            <person name="Tsang A."/>
            <person name="Wiebenga A."/>
            <person name="Young D."/>
            <person name="Pisabarro A."/>
            <person name="Eastwood D.C."/>
            <person name="Martin F."/>
            <person name="Cullen D."/>
            <person name="Grigoriev I.V."/>
            <person name="Hibbett D.S."/>
        </authorList>
    </citation>
    <scope>NUCLEOTIDE SEQUENCE [LARGE SCALE GENOMIC DNA]</scope>
    <source>
        <strain evidence="2 3">MD-104</strain>
    </source>
</reference>
<dbReference type="AlphaFoldDB" id="A0A2H3JKJ8"/>
<feature type="region of interest" description="Disordered" evidence="1">
    <location>
        <begin position="1"/>
        <end position="47"/>
    </location>
</feature>
<evidence type="ECO:0000313" key="2">
    <source>
        <dbReference type="EMBL" id="PCH36527.1"/>
    </source>
</evidence>
<dbReference type="EMBL" id="KB467879">
    <property type="protein sequence ID" value="PCH36527.1"/>
    <property type="molecule type" value="Genomic_DNA"/>
</dbReference>
<name>A0A2H3JKJ8_WOLCO</name>
<evidence type="ECO:0000256" key="1">
    <source>
        <dbReference type="SAM" id="MobiDB-lite"/>
    </source>
</evidence>
<keyword evidence="3" id="KW-1185">Reference proteome</keyword>
<feature type="region of interest" description="Disordered" evidence="1">
    <location>
        <begin position="93"/>
        <end position="112"/>
    </location>
</feature>
<dbReference type="Proteomes" id="UP000218811">
    <property type="component" value="Unassembled WGS sequence"/>
</dbReference>
<organism evidence="2 3">
    <name type="scientific">Wolfiporia cocos (strain MD-104)</name>
    <name type="common">Brown rot fungus</name>
    <dbReference type="NCBI Taxonomy" id="742152"/>
    <lineage>
        <taxon>Eukaryota</taxon>
        <taxon>Fungi</taxon>
        <taxon>Dikarya</taxon>
        <taxon>Basidiomycota</taxon>
        <taxon>Agaricomycotina</taxon>
        <taxon>Agaricomycetes</taxon>
        <taxon>Polyporales</taxon>
        <taxon>Phaeolaceae</taxon>
        <taxon>Wolfiporia</taxon>
    </lineage>
</organism>
<feature type="region of interest" description="Disordered" evidence="1">
    <location>
        <begin position="214"/>
        <end position="291"/>
    </location>
</feature>
<protein>
    <submittedName>
        <fullName evidence="2">Uncharacterized protein</fullName>
    </submittedName>
</protein>
<gene>
    <name evidence="2" type="ORF">WOLCODRAFT_159484</name>
</gene>
<proteinExistence type="predicted"/>